<evidence type="ECO:0000313" key="2">
    <source>
        <dbReference type="EMBL" id="KGG51892.1"/>
    </source>
</evidence>
<name>A0A098VSE8_9MICR</name>
<feature type="region of interest" description="Disordered" evidence="1">
    <location>
        <begin position="97"/>
        <end position="142"/>
    </location>
</feature>
<feature type="compositionally biased region" description="Basic and acidic residues" evidence="1">
    <location>
        <begin position="129"/>
        <end position="139"/>
    </location>
</feature>
<dbReference type="AlphaFoldDB" id="A0A098VSE8"/>
<proteinExistence type="predicted"/>
<evidence type="ECO:0000313" key="3">
    <source>
        <dbReference type="Proteomes" id="UP000029725"/>
    </source>
</evidence>
<accession>A0A098VSE8</accession>
<dbReference type="RefSeq" id="XP_013238319.1">
    <property type="nucleotide sequence ID" value="XM_013382865.1"/>
</dbReference>
<sequence>MSKVATCPACRGLMVQSQQIHATQCPSCDRKRPLLTYDFDESHHAVCQQAPARKKLKSKSLACTPSKGTAAIYRPEEIEEWIKERKEAYKKKILKTGGPEMLDEEAPLETPSSEHPEVNLNRSNSNQKETQEKHAEAQHFVENLSENHTVTTGEEPSLFPENQLEFLLLILRWLAYKSRFPSQS</sequence>
<reference evidence="2 3" key="1">
    <citation type="submission" date="2014-04" db="EMBL/GenBank/DDBJ databases">
        <title>A new species of microsporidia sheds light on the evolution of extreme parasitism.</title>
        <authorList>
            <person name="Haag K.L."/>
            <person name="James T.Y."/>
            <person name="Larsson R."/>
            <person name="Schaer T.M."/>
            <person name="Refardt D."/>
            <person name="Pombert J.-F."/>
            <person name="Ebert D."/>
        </authorList>
    </citation>
    <scope>NUCLEOTIDE SEQUENCE [LARGE SCALE GENOMIC DNA]</scope>
    <source>
        <strain evidence="2 3">UGP3</strain>
        <tissue evidence="2">Spores</tissue>
    </source>
</reference>
<evidence type="ECO:0000256" key="1">
    <source>
        <dbReference type="SAM" id="MobiDB-lite"/>
    </source>
</evidence>
<organism evidence="2 3">
    <name type="scientific">Mitosporidium daphniae</name>
    <dbReference type="NCBI Taxonomy" id="1485682"/>
    <lineage>
        <taxon>Eukaryota</taxon>
        <taxon>Fungi</taxon>
        <taxon>Fungi incertae sedis</taxon>
        <taxon>Microsporidia</taxon>
        <taxon>Mitosporidium</taxon>
    </lineage>
</organism>
<dbReference type="Proteomes" id="UP000029725">
    <property type="component" value="Unassembled WGS sequence"/>
</dbReference>
<dbReference type="GeneID" id="25259205"/>
<comment type="caution">
    <text evidence="2">The sequence shown here is derived from an EMBL/GenBank/DDBJ whole genome shotgun (WGS) entry which is preliminary data.</text>
</comment>
<keyword evidence="3" id="KW-1185">Reference proteome</keyword>
<dbReference type="VEuPathDB" id="MicrosporidiaDB:DI09_24p130"/>
<dbReference type="EMBL" id="JMKJ01000166">
    <property type="protein sequence ID" value="KGG51892.1"/>
    <property type="molecule type" value="Genomic_DNA"/>
</dbReference>
<dbReference type="HOGENOM" id="CLU_1468527_0_0_1"/>
<gene>
    <name evidence="2" type="ORF">DI09_24p130</name>
</gene>
<protein>
    <submittedName>
        <fullName evidence="2">Uncharacterized protein</fullName>
    </submittedName>
</protein>